<dbReference type="Proteomes" id="UP000821865">
    <property type="component" value="Chromosome 10"/>
</dbReference>
<evidence type="ECO:0000313" key="2">
    <source>
        <dbReference type="Proteomes" id="UP000821865"/>
    </source>
</evidence>
<proteinExistence type="predicted"/>
<evidence type="ECO:0000313" key="1">
    <source>
        <dbReference type="EMBL" id="KAH7973834.1"/>
    </source>
</evidence>
<gene>
    <name evidence="1" type="ORF">HPB49_005345</name>
</gene>
<comment type="caution">
    <text evidence="1">The sequence shown here is derived from an EMBL/GenBank/DDBJ whole genome shotgun (WGS) entry which is preliminary data.</text>
</comment>
<reference evidence="1" key="1">
    <citation type="submission" date="2020-05" db="EMBL/GenBank/DDBJ databases">
        <title>Large-scale comparative analyses of tick genomes elucidate their genetic diversity and vector capacities.</title>
        <authorList>
            <person name="Jia N."/>
            <person name="Wang J."/>
            <person name="Shi W."/>
            <person name="Du L."/>
            <person name="Sun Y."/>
            <person name="Zhan W."/>
            <person name="Jiang J."/>
            <person name="Wang Q."/>
            <person name="Zhang B."/>
            <person name="Ji P."/>
            <person name="Sakyi L.B."/>
            <person name="Cui X."/>
            <person name="Yuan T."/>
            <person name="Jiang B."/>
            <person name="Yang W."/>
            <person name="Lam T.T.-Y."/>
            <person name="Chang Q."/>
            <person name="Ding S."/>
            <person name="Wang X."/>
            <person name="Zhu J."/>
            <person name="Ruan X."/>
            <person name="Zhao L."/>
            <person name="Wei J."/>
            <person name="Que T."/>
            <person name="Du C."/>
            <person name="Cheng J."/>
            <person name="Dai P."/>
            <person name="Han X."/>
            <person name="Huang E."/>
            <person name="Gao Y."/>
            <person name="Liu J."/>
            <person name="Shao H."/>
            <person name="Ye R."/>
            <person name="Li L."/>
            <person name="Wei W."/>
            <person name="Wang X."/>
            <person name="Wang C."/>
            <person name="Yang T."/>
            <person name="Huo Q."/>
            <person name="Li W."/>
            <person name="Guo W."/>
            <person name="Chen H."/>
            <person name="Zhou L."/>
            <person name="Ni X."/>
            <person name="Tian J."/>
            <person name="Zhou Y."/>
            <person name="Sheng Y."/>
            <person name="Liu T."/>
            <person name="Pan Y."/>
            <person name="Xia L."/>
            <person name="Li J."/>
            <person name="Zhao F."/>
            <person name="Cao W."/>
        </authorList>
    </citation>
    <scope>NUCLEOTIDE SEQUENCE</scope>
    <source>
        <strain evidence="1">Dsil-2018</strain>
    </source>
</reference>
<dbReference type="EMBL" id="CM023479">
    <property type="protein sequence ID" value="KAH7973834.1"/>
    <property type="molecule type" value="Genomic_DNA"/>
</dbReference>
<organism evidence="1 2">
    <name type="scientific">Dermacentor silvarum</name>
    <name type="common">Tick</name>
    <dbReference type="NCBI Taxonomy" id="543639"/>
    <lineage>
        <taxon>Eukaryota</taxon>
        <taxon>Metazoa</taxon>
        <taxon>Ecdysozoa</taxon>
        <taxon>Arthropoda</taxon>
        <taxon>Chelicerata</taxon>
        <taxon>Arachnida</taxon>
        <taxon>Acari</taxon>
        <taxon>Parasitiformes</taxon>
        <taxon>Ixodida</taxon>
        <taxon>Ixodoidea</taxon>
        <taxon>Ixodidae</taxon>
        <taxon>Rhipicephalinae</taxon>
        <taxon>Dermacentor</taxon>
    </lineage>
</organism>
<sequence>MDVYKGRSNPADSDNVNAYVACATTGKVALGGVNVHAALKLSLKTDGGTFHFAFRNVKCVIIDQVSTMSAFRELARDSAPSFTNTCSPSAA</sequence>
<protein>
    <submittedName>
        <fullName evidence="1">Uncharacterized protein</fullName>
    </submittedName>
</protein>
<keyword evidence="2" id="KW-1185">Reference proteome</keyword>
<accession>A0ACB8DN82</accession>
<name>A0ACB8DN82_DERSI</name>